<evidence type="ECO:0000256" key="2">
    <source>
        <dbReference type="ARBA" id="ARBA00022723"/>
    </source>
</evidence>
<dbReference type="InterPro" id="IPR003154">
    <property type="entry name" value="S1/P1nuclease"/>
</dbReference>
<dbReference type="RefSeq" id="WP_110297292.1">
    <property type="nucleotide sequence ID" value="NZ_QJJM01000001.1"/>
</dbReference>
<feature type="chain" id="PRO_5015998564" evidence="7">
    <location>
        <begin position="26"/>
        <end position="286"/>
    </location>
</feature>
<dbReference type="GO" id="GO:0003676">
    <property type="term" value="F:nucleic acid binding"/>
    <property type="evidence" value="ECO:0007669"/>
    <property type="project" value="InterPro"/>
</dbReference>
<keyword evidence="6" id="KW-0325">Glycoprotein</keyword>
<evidence type="ECO:0000256" key="5">
    <source>
        <dbReference type="ARBA" id="ARBA00023157"/>
    </source>
</evidence>
<dbReference type="AlphaFoldDB" id="A0A2V3VCN6"/>
<keyword evidence="7" id="KW-0732">Signal</keyword>
<proteinExistence type="predicted"/>
<dbReference type="GO" id="GO:0046872">
    <property type="term" value="F:metal ion binding"/>
    <property type="evidence" value="ECO:0007669"/>
    <property type="project" value="UniProtKB-KW"/>
</dbReference>
<dbReference type="Gene3D" id="1.10.575.10">
    <property type="entry name" value="P1 Nuclease"/>
    <property type="match status" value="1"/>
</dbReference>
<evidence type="ECO:0000256" key="4">
    <source>
        <dbReference type="ARBA" id="ARBA00022801"/>
    </source>
</evidence>
<keyword evidence="5" id="KW-1015">Disulfide bond</keyword>
<reference evidence="8 9" key="1">
    <citation type="submission" date="2018-05" db="EMBL/GenBank/DDBJ databases">
        <title>Genomic Encyclopedia of Type Strains, Phase IV (KMG-IV): sequencing the most valuable type-strain genomes for metagenomic binning, comparative biology and taxonomic classification.</title>
        <authorList>
            <person name="Goeker M."/>
        </authorList>
    </citation>
    <scope>NUCLEOTIDE SEQUENCE [LARGE SCALE GENOMIC DNA]</scope>
    <source>
        <strain evidence="8 9">DSM 3183</strain>
    </source>
</reference>
<dbReference type="PANTHER" id="PTHR33146">
    <property type="entry name" value="ENDONUCLEASE 4"/>
    <property type="match status" value="1"/>
</dbReference>
<dbReference type="SUPFAM" id="SSF48537">
    <property type="entry name" value="Phospholipase C/P1 nuclease"/>
    <property type="match status" value="1"/>
</dbReference>
<evidence type="ECO:0000256" key="7">
    <source>
        <dbReference type="SAM" id="SignalP"/>
    </source>
</evidence>
<name>A0A2V3VCN6_9SPHN</name>
<evidence type="ECO:0000256" key="3">
    <source>
        <dbReference type="ARBA" id="ARBA00022759"/>
    </source>
</evidence>
<dbReference type="GO" id="GO:0006308">
    <property type="term" value="P:DNA catabolic process"/>
    <property type="evidence" value="ECO:0007669"/>
    <property type="project" value="InterPro"/>
</dbReference>
<organism evidence="8 9">
    <name type="scientific">Blastomonas natatoria</name>
    <dbReference type="NCBI Taxonomy" id="34015"/>
    <lineage>
        <taxon>Bacteria</taxon>
        <taxon>Pseudomonadati</taxon>
        <taxon>Pseudomonadota</taxon>
        <taxon>Alphaproteobacteria</taxon>
        <taxon>Sphingomonadales</taxon>
        <taxon>Sphingomonadaceae</taxon>
        <taxon>Blastomonas</taxon>
    </lineage>
</organism>
<dbReference type="GO" id="GO:0016788">
    <property type="term" value="F:hydrolase activity, acting on ester bonds"/>
    <property type="evidence" value="ECO:0007669"/>
    <property type="project" value="InterPro"/>
</dbReference>
<evidence type="ECO:0000313" key="9">
    <source>
        <dbReference type="Proteomes" id="UP000248014"/>
    </source>
</evidence>
<dbReference type="CDD" id="cd11010">
    <property type="entry name" value="S1-P1_nuclease"/>
    <property type="match status" value="1"/>
</dbReference>
<dbReference type="Pfam" id="PF02265">
    <property type="entry name" value="S1-P1_nuclease"/>
    <property type="match status" value="1"/>
</dbReference>
<keyword evidence="2" id="KW-0479">Metal-binding</keyword>
<comment type="caution">
    <text evidence="8">The sequence shown here is derived from an EMBL/GenBank/DDBJ whole genome shotgun (WGS) entry which is preliminary data.</text>
</comment>
<sequence>MKRLIRLLLVASLAITTLSARPALAWGDYGHRVIAQIAEANVSPKVRARIKALLAQEKQLATPECPLRTIEDASVWADCIRRDDLRWGYTAPWHYVNIDICKPFDIKANCPNGSCVPAQVTRNEALLADRKMPVHVRLEALAFLLHTVGDMHQPLHAGDRGDLGGNRVSAAYGIVEGRMNLHRLWDGPIAERAITQGLPLVRAYSSEERAAVTTGSTEEWAREAWSVSREIAYPTAQHGPACGPALGRDERARHSDADIEALIPVVRTQVLRAGLRLASTLERALG</sequence>
<accession>A0A2V3VCN6</accession>
<dbReference type="InterPro" id="IPR008947">
    <property type="entry name" value="PLipase_C/P1_nuclease_dom_sf"/>
</dbReference>
<keyword evidence="3" id="KW-0255">Endonuclease</keyword>
<keyword evidence="9" id="KW-1185">Reference proteome</keyword>
<evidence type="ECO:0000256" key="1">
    <source>
        <dbReference type="ARBA" id="ARBA00022722"/>
    </source>
</evidence>
<gene>
    <name evidence="8" type="ORF">C7451_101415</name>
</gene>
<keyword evidence="4" id="KW-0378">Hydrolase</keyword>
<feature type="signal peptide" evidence="7">
    <location>
        <begin position="1"/>
        <end position="25"/>
    </location>
</feature>
<dbReference type="GO" id="GO:0004519">
    <property type="term" value="F:endonuclease activity"/>
    <property type="evidence" value="ECO:0007669"/>
    <property type="project" value="UniProtKB-KW"/>
</dbReference>
<dbReference type="EMBL" id="QJJM01000001">
    <property type="protein sequence ID" value="PXW79350.1"/>
    <property type="molecule type" value="Genomic_DNA"/>
</dbReference>
<evidence type="ECO:0000313" key="8">
    <source>
        <dbReference type="EMBL" id="PXW79350.1"/>
    </source>
</evidence>
<protein>
    <submittedName>
        <fullName evidence="8">S1/P1 nuclease</fullName>
    </submittedName>
</protein>
<dbReference type="Proteomes" id="UP000248014">
    <property type="component" value="Unassembled WGS sequence"/>
</dbReference>
<keyword evidence="1" id="KW-0540">Nuclease</keyword>
<dbReference type="OrthoDB" id="267579at2"/>
<dbReference type="PANTHER" id="PTHR33146:SF26">
    <property type="entry name" value="ENDONUCLEASE 4"/>
    <property type="match status" value="1"/>
</dbReference>
<evidence type="ECO:0000256" key="6">
    <source>
        <dbReference type="ARBA" id="ARBA00023180"/>
    </source>
</evidence>